<evidence type="ECO:0000313" key="4">
    <source>
        <dbReference type="EMBL" id="TRM56576.1"/>
    </source>
</evidence>
<organism evidence="4 5">
    <name type="scientific">Schizophyllum amplum</name>
    <dbReference type="NCBI Taxonomy" id="97359"/>
    <lineage>
        <taxon>Eukaryota</taxon>
        <taxon>Fungi</taxon>
        <taxon>Dikarya</taxon>
        <taxon>Basidiomycota</taxon>
        <taxon>Agaricomycotina</taxon>
        <taxon>Agaricomycetes</taxon>
        <taxon>Agaricomycetidae</taxon>
        <taxon>Agaricales</taxon>
        <taxon>Schizophyllaceae</taxon>
        <taxon>Schizophyllum</taxon>
    </lineage>
</organism>
<keyword evidence="1" id="KW-0862">Zinc</keyword>
<evidence type="ECO:0000259" key="3">
    <source>
        <dbReference type="PROSITE" id="PS50157"/>
    </source>
</evidence>
<dbReference type="EMBL" id="VDMD01000065">
    <property type="protein sequence ID" value="TRM56576.1"/>
    <property type="molecule type" value="Genomic_DNA"/>
</dbReference>
<keyword evidence="1" id="KW-0479">Metal-binding</keyword>
<dbReference type="PROSITE" id="PS00028">
    <property type="entry name" value="ZINC_FINGER_C2H2_1"/>
    <property type="match status" value="1"/>
</dbReference>
<proteinExistence type="predicted"/>
<dbReference type="PROSITE" id="PS50157">
    <property type="entry name" value="ZINC_FINGER_C2H2_2"/>
    <property type="match status" value="1"/>
</dbReference>
<accession>A0A550BVN2</accession>
<keyword evidence="5" id="KW-1185">Reference proteome</keyword>
<comment type="caution">
    <text evidence="4">The sequence shown here is derived from an EMBL/GenBank/DDBJ whole genome shotgun (WGS) entry which is preliminary data.</text>
</comment>
<sequence length="568" mass="65781">MSNTVASIWRQSLSCVEGLPPTPKDLNEPQYASLVWGRHCYYCGSSRAIQKAWMVRVLYCKDCLSKEFCRLEDLPACAARLRSVTSEKAPLRRIVPYVLVEDKDRVRYFSIEIAKRFATELGRPKMIKGGPEMLQAWLDKNKEHLDGVKEHAVLCGRWERGLERSRQKEKKNDMERRRDLRQHAIKERLIDLGWGDEFRKLSFDPLKGQKQVRILQPLTDEGWLEIKDQLVAHMQSVQRKRLEDLKPYALQVRYRLLDEVWSDWRKSKPFGDILPRSGDLAKFQWVSRVIEETPFDQDVSADDLLDVLKTIPLSFFDEWRARCEDSLVAFLRDSIQQDQSLHDVLGLNEVTRDSLRLAIMAYSTSLYEETVHTYPRVLVWPQLTKSWMGPLEYQCQWTIKRLALCRGPIALARRAVELAGGDAKTMTVEEMDALDPWYYFIGEDKDGMRRAYPWRDVILEREFTRIDQLVLLAREDTIAARSYVATSMCKVFFNDGYAQCTHCEARFSQSVLLYEHLQSIHSVDPPTRQDFVAGPDIHHHATRAPVDLPRASVPAHSAEVVPDKGTPA</sequence>
<dbReference type="AlphaFoldDB" id="A0A550BVN2"/>
<feature type="domain" description="C2H2-type" evidence="3">
    <location>
        <begin position="498"/>
        <end position="526"/>
    </location>
</feature>
<reference evidence="4 5" key="1">
    <citation type="journal article" date="2019" name="New Phytol.">
        <title>Comparative genomics reveals unique wood-decay strategies and fruiting body development in the Schizophyllaceae.</title>
        <authorList>
            <person name="Almasi E."/>
            <person name="Sahu N."/>
            <person name="Krizsan K."/>
            <person name="Balint B."/>
            <person name="Kovacs G.M."/>
            <person name="Kiss B."/>
            <person name="Cseklye J."/>
            <person name="Drula E."/>
            <person name="Henrissat B."/>
            <person name="Nagy I."/>
            <person name="Chovatia M."/>
            <person name="Adam C."/>
            <person name="LaButti K."/>
            <person name="Lipzen A."/>
            <person name="Riley R."/>
            <person name="Grigoriev I.V."/>
            <person name="Nagy L.G."/>
        </authorList>
    </citation>
    <scope>NUCLEOTIDE SEQUENCE [LARGE SCALE GENOMIC DNA]</scope>
    <source>
        <strain evidence="4 5">NL-1724</strain>
    </source>
</reference>
<feature type="region of interest" description="Disordered" evidence="2">
    <location>
        <begin position="544"/>
        <end position="568"/>
    </location>
</feature>
<evidence type="ECO:0000256" key="1">
    <source>
        <dbReference type="PROSITE-ProRule" id="PRU00042"/>
    </source>
</evidence>
<keyword evidence="1" id="KW-0863">Zinc-finger</keyword>
<protein>
    <recommendedName>
        <fullName evidence="3">C2H2-type domain-containing protein</fullName>
    </recommendedName>
</protein>
<dbReference type="InterPro" id="IPR013087">
    <property type="entry name" value="Znf_C2H2_type"/>
</dbReference>
<dbReference type="Proteomes" id="UP000320762">
    <property type="component" value="Unassembled WGS sequence"/>
</dbReference>
<evidence type="ECO:0000256" key="2">
    <source>
        <dbReference type="SAM" id="MobiDB-lite"/>
    </source>
</evidence>
<dbReference type="GO" id="GO:0008270">
    <property type="term" value="F:zinc ion binding"/>
    <property type="evidence" value="ECO:0007669"/>
    <property type="project" value="UniProtKB-KW"/>
</dbReference>
<name>A0A550BVN2_9AGAR</name>
<dbReference type="OrthoDB" id="2322499at2759"/>
<gene>
    <name evidence="4" type="ORF">BD626DRAFT_413577</name>
</gene>
<evidence type="ECO:0000313" key="5">
    <source>
        <dbReference type="Proteomes" id="UP000320762"/>
    </source>
</evidence>